<dbReference type="AlphaFoldDB" id="A0A840BSE3"/>
<evidence type="ECO:0000313" key="3">
    <source>
        <dbReference type="Proteomes" id="UP000577362"/>
    </source>
</evidence>
<comment type="caution">
    <text evidence="2">The sequence shown here is derived from an EMBL/GenBank/DDBJ whole genome shotgun (WGS) entry which is preliminary data.</text>
</comment>
<proteinExistence type="predicted"/>
<dbReference type="Proteomes" id="UP000577362">
    <property type="component" value="Unassembled WGS sequence"/>
</dbReference>
<dbReference type="GO" id="GO:0003677">
    <property type="term" value="F:DNA binding"/>
    <property type="evidence" value="ECO:0007669"/>
    <property type="project" value="UniProtKB-KW"/>
</dbReference>
<sequence length="89" mass="9922">MPEVRRQRRLDHHAARREGAGEANAQATGKGARRVVVDDGEAVLRAVEGHVLPHELILRLQRQAVRSGNLFAPIESTSEITNYIKDRFG</sequence>
<evidence type="ECO:0000256" key="1">
    <source>
        <dbReference type="SAM" id="MobiDB-lite"/>
    </source>
</evidence>
<keyword evidence="3" id="KW-1185">Reference proteome</keyword>
<feature type="region of interest" description="Disordered" evidence="1">
    <location>
        <begin position="1"/>
        <end position="32"/>
    </location>
</feature>
<reference evidence="2 3" key="1">
    <citation type="submission" date="2020-08" db="EMBL/GenBank/DDBJ databases">
        <title>Genomic Encyclopedia of Type Strains, Phase IV (KMG-IV): sequencing the most valuable type-strain genomes for metagenomic binning, comparative biology and taxonomic classification.</title>
        <authorList>
            <person name="Goeker M."/>
        </authorList>
    </citation>
    <scope>NUCLEOTIDE SEQUENCE [LARGE SCALE GENOMIC DNA]</scope>
    <source>
        <strain evidence="2 3">DSM 103737</strain>
    </source>
</reference>
<protein>
    <submittedName>
        <fullName evidence="2">DNA-binding transcriptional regulator YdaS (Cro superfamily)</fullName>
    </submittedName>
</protein>
<name>A0A840BSE3_9HYPH</name>
<keyword evidence="2" id="KW-0238">DNA-binding</keyword>
<organism evidence="2 3">
    <name type="scientific">Chelatococcus caeni</name>
    <dbReference type="NCBI Taxonomy" id="1348468"/>
    <lineage>
        <taxon>Bacteria</taxon>
        <taxon>Pseudomonadati</taxon>
        <taxon>Pseudomonadota</taxon>
        <taxon>Alphaproteobacteria</taxon>
        <taxon>Hyphomicrobiales</taxon>
        <taxon>Chelatococcaceae</taxon>
        <taxon>Chelatococcus</taxon>
    </lineage>
</organism>
<accession>A0A840BSE3</accession>
<gene>
    <name evidence="2" type="ORF">GGR16_000720</name>
</gene>
<feature type="compositionally biased region" description="Basic residues" evidence="1">
    <location>
        <begin position="1"/>
        <end position="11"/>
    </location>
</feature>
<evidence type="ECO:0000313" key="2">
    <source>
        <dbReference type="EMBL" id="MBB4015714.1"/>
    </source>
</evidence>
<dbReference type="EMBL" id="JACIEN010000001">
    <property type="protein sequence ID" value="MBB4015714.1"/>
    <property type="molecule type" value="Genomic_DNA"/>
</dbReference>